<dbReference type="EMBL" id="UINC01131592">
    <property type="protein sequence ID" value="SVD13390.1"/>
    <property type="molecule type" value="Genomic_DNA"/>
</dbReference>
<reference evidence="2" key="1">
    <citation type="submission" date="2018-05" db="EMBL/GenBank/DDBJ databases">
        <authorList>
            <person name="Lanie J.A."/>
            <person name="Ng W.-L."/>
            <person name="Kazmierczak K.M."/>
            <person name="Andrzejewski T.M."/>
            <person name="Davidsen T.M."/>
            <person name="Wayne K.J."/>
            <person name="Tettelin H."/>
            <person name="Glass J.I."/>
            <person name="Rusch D."/>
            <person name="Podicherti R."/>
            <person name="Tsui H.-C.T."/>
            <person name="Winkler M.E."/>
        </authorList>
    </citation>
    <scope>NUCLEOTIDE SEQUENCE</scope>
</reference>
<keyword evidence="1" id="KW-0472">Membrane</keyword>
<organism evidence="2">
    <name type="scientific">marine metagenome</name>
    <dbReference type="NCBI Taxonomy" id="408172"/>
    <lineage>
        <taxon>unclassified sequences</taxon>
        <taxon>metagenomes</taxon>
        <taxon>ecological metagenomes</taxon>
    </lineage>
</organism>
<keyword evidence="1" id="KW-1133">Transmembrane helix</keyword>
<evidence type="ECO:0000256" key="1">
    <source>
        <dbReference type="SAM" id="Phobius"/>
    </source>
</evidence>
<feature type="transmembrane region" description="Helical" evidence="1">
    <location>
        <begin position="31"/>
        <end position="50"/>
    </location>
</feature>
<sequence length="52" mass="6034">MNANQKTIFYLEIVLILILLVGYLYDALTFNFVGAILLIYVACFGAWYYFKS</sequence>
<proteinExistence type="predicted"/>
<gene>
    <name evidence="2" type="ORF">METZ01_LOCUS366244</name>
</gene>
<name>A0A382SU08_9ZZZZ</name>
<protein>
    <submittedName>
        <fullName evidence="2">Uncharacterized protein</fullName>
    </submittedName>
</protein>
<accession>A0A382SU08</accession>
<feature type="transmembrane region" description="Helical" evidence="1">
    <location>
        <begin position="7"/>
        <end position="25"/>
    </location>
</feature>
<keyword evidence="1" id="KW-0812">Transmembrane</keyword>
<dbReference type="AlphaFoldDB" id="A0A382SU08"/>
<evidence type="ECO:0000313" key="2">
    <source>
        <dbReference type="EMBL" id="SVD13390.1"/>
    </source>
</evidence>